<protein>
    <submittedName>
        <fullName evidence="3">G12990 protein</fullName>
    </submittedName>
</protein>
<keyword evidence="2" id="KW-0812">Transmembrane</keyword>
<evidence type="ECO:0000256" key="2">
    <source>
        <dbReference type="SAM" id="Phobius"/>
    </source>
</evidence>
<feature type="region of interest" description="Disordered" evidence="1">
    <location>
        <begin position="104"/>
        <end position="124"/>
    </location>
</feature>
<feature type="compositionally biased region" description="Polar residues" evidence="1">
    <location>
        <begin position="28"/>
        <end position="38"/>
    </location>
</feature>
<evidence type="ECO:0000313" key="4">
    <source>
        <dbReference type="Proteomes" id="UP001497392"/>
    </source>
</evidence>
<organism evidence="3 4">
    <name type="scientific">Coccomyxa viridis</name>
    <dbReference type="NCBI Taxonomy" id="1274662"/>
    <lineage>
        <taxon>Eukaryota</taxon>
        <taxon>Viridiplantae</taxon>
        <taxon>Chlorophyta</taxon>
        <taxon>core chlorophytes</taxon>
        <taxon>Trebouxiophyceae</taxon>
        <taxon>Trebouxiophyceae incertae sedis</taxon>
        <taxon>Coccomyxaceae</taxon>
        <taxon>Coccomyxa</taxon>
    </lineage>
</organism>
<feature type="transmembrane region" description="Helical" evidence="2">
    <location>
        <begin position="279"/>
        <end position="297"/>
    </location>
</feature>
<evidence type="ECO:0000256" key="1">
    <source>
        <dbReference type="SAM" id="MobiDB-lite"/>
    </source>
</evidence>
<name>A0ABP1GBQ2_9CHLO</name>
<comment type="caution">
    <text evidence="3">The sequence shown here is derived from an EMBL/GenBank/DDBJ whole genome shotgun (WGS) entry which is preliminary data.</text>
</comment>
<proteinExistence type="predicted"/>
<dbReference type="Proteomes" id="UP001497392">
    <property type="component" value="Unassembled WGS sequence"/>
</dbReference>
<gene>
    <name evidence="3" type="primary">g12990</name>
    <name evidence="3" type="ORF">VP750_LOCUS11532</name>
</gene>
<keyword evidence="2" id="KW-1133">Transmembrane helix</keyword>
<evidence type="ECO:0000313" key="3">
    <source>
        <dbReference type="EMBL" id="CAL5229626.1"/>
    </source>
</evidence>
<reference evidence="3 4" key="1">
    <citation type="submission" date="2024-06" db="EMBL/GenBank/DDBJ databases">
        <authorList>
            <person name="Kraege A."/>
            <person name="Thomma B."/>
        </authorList>
    </citation>
    <scope>NUCLEOTIDE SEQUENCE [LARGE SCALE GENOMIC DNA]</scope>
</reference>
<keyword evidence="4" id="KW-1185">Reference proteome</keyword>
<sequence>MLRHVIGKGAPVAAGAAAAAPSTAHCRAQNSSRSSITGSVKGDREQTISVDSAKSSFDLSGIGSANEDWLLADVHEKGVLFSHEDVQDVVMQVLGHPRTCVSHKGGVSISEDDQTDSDASSAADANEHMAAADMQIVRSQQDRVTNFTESLINLVNQPHVQLAVARTLVNDPNFQKLLRDENKVDDAVFYPVAARTGFEVTELEEGKVEAEQENPIKQIASKIAGNLVRLGRGLRDAAQDVLVNIGFQIHALLGRPFKQAATAEGQATEGVAGTPESAWMGRLLMTVGCAVITILLFKRMRVF</sequence>
<feature type="region of interest" description="Disordered" evidence="1">
    <location>
        <begin position="25"/>
        <end position="47"/>
    </location>
</feature>
<keyword evidence="2" id="KW-0472">Membrane</keyword>
<accession>A0ABP1GBQ2</accession>
<dbReference type="EMBL" id="CAXHTA020000021">
    <property type="protein sequence ID" value="CAL5229626.1"/>
    <property type="molecule type" value="Genomic_DNA"/>
</dbReference>